<keyword evidence="4" id="KW-1185">Reference proteome</keyword>
<feature type="compositionally biased region" description="Acidic residues" evidence="1">
    <location>
        <begin position="364"/>
        <end position="384"/>
    </location>
</feature>
<dbReference type="Pfam" id="PF01585">
    <property type="entry name" value="G-patch"/>
    <property type="match status" value="1"/>
</dbReference>
<feature type="compositionally biased region" description="Acidic residues" evidence="1">
    <location>
        <begin position="596"/>
        <end position="614"/>
    </location>
</feature>
<feature type="region of interest" description="Disordered" evidence="1">
    <location>
        <begin position="1"/>
        <end position="76"/>
    </location>
</feature>
<reference evidence="3" key="1">
    <citation type="submission" date="2023-04" db="EMBL/GenBank/DDBJ databases">
        <title>Ambrosiozyma monospora NBRC 1965.</title>
        <authorList>
            <person name="Ichikawa N."/>
            <person name="Sato H."/>
            <person name="Tonouchi N."/>
        </authorList>
    </citation>
    <scope>NUCLEOTIDE SEQUENCE</scope>
    <source>
        <strain evidence="3">NBRC 1965</strain>
    </source>
</reference>
<feature type="region of interest" description="Disordered" evidence="1">
    <location>
        <begin position="356"/>
        <end position="398"/>
    </location>
</feature>
<name>A0A9W6YRS8_AMBMO</name>
<organism evidence="3 4">
    <name type="scientific">Ambrosiozyma monospora</name>
    <name type="common">Yeast</name>
    <name type="synonym">Endomycopsis monosporus</name>
    <dbReference type="NCBI Taxonomy" id="43982"/>
    <lineage>
        <taxon>Eukaryota</taxon>
        <taxon>Fungi</taxon>
        <taxon>Dikarya</taxon>
        <taxon>Ascomycota</taxon>
        <taxon>Saccharomycotina</taxon>
        <taxon>Pichiomycetes</taxon>
        <taxon>Pichiales</taxon>
        <taxon>Pichiaceae</taxon>
        <taxon>Ambrosiozyma</taxon>
    </lineage>
</organism>
<dbReference type="PANTHER" id="PTHR14195">
    <property type="entry name" value="G PATCH DOMAIN CONTAINING PROTEIN 2"/>
    <property type="match status" value="1"/>
</dbReference>
<protein>
    <submittedName>
        <fullName evidence="3">Unnamed protein product</fullName>
    </submittedName>
</protein>
<feature type="compositionally biased region" description="Acidic residues" evidence="1">
    <location>
        <begin position="315"/>
        <end position="339"/>
    </location>
</feature>
<evidence type="ECO:0000259" key="2">
    <source>
        <dbReference type="PROSITE" id="PS50174"/>
    </source>
</evidence>
<dbReference type="OrthoDB" id="21470at2759"/>
<dbReference type="InterPro" id="IPR051189">
    <property type="entry name" value="Splicing_assoc_domain"/>
</dbReference>
<feature type="compositionally biased region" description="Acidic residues" evidence="1">
    <location>
        <begin position="539"/>
        <end position="557"/>
    </location>
</feature>
<feature type="compositionally biased region" description="Basic residues" evidence="1">
    <location>
        <begin position="1"/>
        <end position="12"/>
    </location>
</feature>
<dbReference type="GO" id="GO:0003676">
    <property type="term" value="F:nucleic acid binding"/>
    <property type="evidence" value="ECO:0007669"/>
    <property type="project" value="InterPro"/>
</dbReference>
<dbReference type="EMBL" id="BSXU01000205">
    <property type="protein sequence ID" value="GMG19790.1"/>
    <property type="molecule type" value="Genomic_DNA"/>
</dbReference>
<evidence type="ECO:0000313" key="3">
    <source>
        <dbReference type="EMBL" id="GMG19790.1"/>
    </source>
</evidence>
<comment type="caution">
    <text evidence="3">The sequence shown here is derived from an EMBL/GenBank/DDBJ whole genome shotgun (WGS) entry which is preliminary data.</text>
</comment>
<feature type="compositionally biased region" description="Basic and acidic residues" evidence="1">
    <location>
        <begin position="298"/>
        <end position="314"/>
    </location>
</feature>
<feature type="region of interest" description="Disordered" evidence="1">
    <location>
        <begin position="480"/>
        <end position="557"/>
    </location>
</feature>
<feature type="domain" description="G-patch" evidence="2">
    <location>
        <begin position="983"/>
        <end position="1026"/>
    </location>
</feature>
<dbReference type="SMART" id="SM00443">
    <property type="entry name" value="G_patch"/>
    <property type="match status" value="1"/>
</dbReference>
<dbReference type="Proteomes" id="UP001165063">
    <property type="component" value="Unassembled WGS sequence"/>
</dbReference>
<feature type="compositionally biased region" description="Basic residues" evidence="1">
    <location>
        <begin position="262"/>
        <end position="273"/>
    </location>
</feature>
<feature type="compositionally biased region" description="Basic residues" evidence="1">
    <location>
        <begin position="35"/>
        <end position="44"/>
    </location>
</feature>
<sequence>MTKNKRGNKKRGGQSGGPHKKVSNDTKKSFNGNPRNKRKGKKRPVLSELSPNNQFPELEELETFTSMADTARNTRRKNRYGLNAEVDYTGSHREDTLKRPLRKMPIKFIKATELYDPSAELFKRLANQSSKSKVTVVGTDVKVKQTHIVNYQAIESEKVTVTEVSFQKEIQNKPQKIENVLDFITTTSNDADMTPGYIGDPERKKFEENIDNMLEDFINDFAAPEASGTPSEGQTLIFDDVVKQSSTEIMQKDGTPDTTVVKSKKQQNKIRKSSQKDNTKSAQQVSSKQNKKQIKISYSDHKSETKKVDLKRDEIDNDDSDDNDSSEYMDDDLFIDDNQNDNYDVEITKFEKSTYNPDIRISEGESENEVEGNTDDDEDDDDIIESDHYESLSESDSEKPVLKVGKFLGKMSIDGKGNRYITLPKLNFKKPANFGFIDEDEPQLTDSDESDYYDDGFLEDEDLKMGTTATAKSQKTVVDKKPIERESIPIVSKTETVDKSSRTLPVESDVNDDKEQEEDIQPIRDYITNVMRRTLAKDSDDEDDDELEDSDDDEDDLDVQLLMAQYKKDEKRLTEEEEDEQFIRKLADQQIGAVADEPDNDDDDDDDDDDDEFGPEFGFLPEDYVSFDVSQIRVSNIRMGASFDDTQFEVTSPLLLGTGDACWLNINDFVEYLVEKGIPEHRIDAFLKYATSHLENAIPSKALSPEPEYSDLELIEDSSDDDEADEDDSSEEDSDEDDDDESGNDSELDDDMLEGIEDMIAFNNSNVQVLDDPIDYGTKTLKTKGKGKKKRLNVEHIDDPAMKKHLQDAFALRSGNKRTTKKERKMRKQLEKMEHGTHVLLEKYPYDIQVKEMRQEFEALWKDSSRKNVRFPPLDPHGITTLRKLAKCYNMNHRKVGKPPKCYTDIIKTAKTNLVKPKYSAIDKIMRGRPIFKRTDIGELDKREKLLLKDKRKKSNGEKASKLNKWNYAEGDVVGANATAIGQNNIGHKLLLKMGWVKGEALGPEGNKGIVEPIEAKIKKTKLGIK</sequence>
<feature type="region of interest" description="Disordered" evidence="1">
    <location>
        <begin position="588"/>
        <end position="618"/>
    </location>
</feature>
<evidence type="ECO:0000256" key="1">
    <source>
        <dbReference type="SAM" id="MobiDB-lite"/>
    </source>
</evidence>
<feature type="compositionally biased region" description="Basic and acidic residues" evidence="1">
    <location>
        <begin position="385"/>
        <end position="398"/>
    </location>
</feature>
<feature type="compositionally biased region" description="Acidic residues" evidence="1">
    <location>
        <begin position="509"/>
        <end position="520"/>
    </location>
</feature>
<dbReference type="PROSITE" id="PS50174">
    <property type="entry name" value="G_PATCH"/>
    <property type="match status" value="1"/>
</dbReference>
<feature type="region of interest" description="Disordered" evidence="1">
    <location>
        <begin position="249"/>
        <end position="340"/>
    </location>
</feature>
<dbReference type="InterPro" id="IPR000467">
    <property type="entry name" value="G_patch_dom"/>
</dbReference>
<proteinExistence type="predicted"/>
<evidence type="ECO:0000313" key="4">
    <source>
        <dbReference type="Proteomes" id="UP001165063"/>
    </source>
</evidence>
<feature type="region of interest" description="Disordered" evidence="1">
    <location>
        <begin position="716"/>
        <end position="749"/>
    </location>
</feature>
<accession>A0A9W6YRS8</accession>
<dbReference type="AlphaFoldDB" id="A0A9W6YRS8"/>
<gene>
    <name evidence="3" type="ORF">Amon01_000073900</name>
</gene>